<dbReference type="AlphaFoldDB" id="A0ABD0YX32"/>
<accession>A0ABD0YX32</accession>
<dbReference type="GO" id="GO:0003887">
    <property type="term" value="F:DNA-directed DNA polymerase activity"/>
    <property type="evidence" value="ECO:0007669"/>
    <property type="project" value="UniProtKB-EC"/>
</dbReference>
<dbReference type="SUPFAM" id="SSF53098">
    <property type="entry name" value="Ribonuclease H-like"/>
    <property type="match status" value="1"/>
</dbReference>
<evidence type="ECO:0000256" key="1">
    <source>
        <dbReference type="ARBA" id="ARBA00049244"/>
    </source>
</evidence>
<gene>
    <name evidence="4" type="ORF">AAG570_011518</name>
</gene>
<dbReference type="EMBL" id="JBFDAA010000006">
    <property type="protein sequence ID" value="KAL1131907.1"/>
    <property type="molecule type" value="Genomic_DNA"/>
</dbReference>
<evidence type="ECO:0000259" key="2">
    <source>
        <dbReference type="Pfam" id="PF24055"/>
    </source>
</evidence>
<feature type="domain" description="DNA polymerase zeta catalytic subunit N-terminal" evidence="3">
    <location>
        <begin position="1"/>
        <end position="55"/>
    </location>
</feature>
<dbReference type="Gene3D" id="3.30.342.10">
    <property type="entry name" value="DNA Polymerase, chain B, domain 1"/>
    <property type="match status" value="1"/>
</dbReference>
<organism evidence="4 5">
    <name type="scientific">Ranatra chinensis</name>
    <dbReference type="NCBI Taxonomy" id="642074"/>
    <lineage>
        <taxon>Eukaryota</taxon>
        <taxon>Metazoa</taxon>
        <taxon>Ecdysozoa</taxon>
        <taxon>Arthropoda</taxon>
        <taxon>Hexapoda</taxon>
        <taxon>Insecta</taxon>
        <taxon>Pterygota</taxon>
        <taxon>Neoptera</taxon>
        <taxon>Paraneoptera</taxon>
        <taxon>Hemiptera</taxon>
        <taxon>Heteroptera</taxon>
        <taxon>Panheteroptera</taxon>
        <taxon>Nepomorpha</taxon>
        <taxon>Nepidae</taxon>
        <taxon>Ranatrinae</taxon>
        <taxon>Ranatra</taxon>
    </lineage>
</organism>
<comment type="catalytic activity">
    <reaction evidence="1">
        <text>DNA(n) + a 2'-deoxyribonucleoside 5'-triphosphate = DNA(n+1) + diphosphate</text>
        <dbReference type="Rhea" id="RHEA:22508"/>
        <dbReference type="Rhea" id="RHEA-COMP:17339"/>
        <dbReference type="Rhea" id="RHEA-COMP:17340"/>
        <dbReference type="ChEBI" id="CHEBI:33019"/>
        <dbReference type="ChEBI" id="CHEBI:61560"/>
        <dbReference type="ChEBI" id="CHEBI:173112"/>
        <dbReference type="EC" id="2.7.7.7"/>
    </reaction>
</comment>
<evidence type="ECO:0008006" key="6">
    <source>
        <dbReference type="Google" id="ProtNLM"/>
    </source>
</evidence>
<dbReference type="Pfam" id="PF24055">
    <property type="entry name" value="POL3_N"/>
    <property type="match status" value="1"/>
</dbReference>
<evidence type="ECO:0000259" key="3">
    <source>
        <dbReference type="Pfam" id="PF24065"/>
    </source>
</evidence>
<evidence type="ECO:0000313" key="4">
    <source>
        <dbReference type="EMBL" id="KAL1131907.1"/>
    </source>
</evidence>
<sequence>MLSLRIVNVDYYLTPPLRGLDVTYSHFRGAPVKQVPVIRVFGITDSGFKGCIHVHGVLPYIYIPFDWKENPDSVMYEIAYGLDKAINENAGNYDKQHVFKIVLVTGVPFYGYHSKERQFLKIYFYNPATIKKSIQLLQNAKICNKKIQPYEAHIPFILQFFIDYNLYGMNFIHLTEWVPRSLNYEDGKYIHCYIIWVLSDIEDPQ</sequence>
<name>A0ABD0YX32_9HEMI</name>
<evidence type="ECO:0000313" key="5">
    <source>
        <dbReference type="Proteomes" id="UP001558652"/>
    </source>
</evidence>
<dbReference type="InterPro" id="IPR012337">
    <property type="entry name" value="RNaseH-like_sf"/>
</dbReference>
<dbReference type="InterPro" id="IPR030559">
    <property type="entry name" value="PolZ_Rev3"/>
</dbReference>
<dbReference type="InterPro" id="IPR056435">
    <property type="entry name" value="DPOD/Z_N"/>
</dbReference>
<dbReference type="PANTHER" id="PTHR45812">
    <property type="entry name" value="DNA POLYMERASE ZETA CATALYTIC SUBUNIT"/>
    <property type="match status" value="1"/>
</dbReference>
<reference evidence="4 5" key="1">
    <citation type="submission" date="2024-07" db="EMBL/GenBank/DDBJ databases">
        <title>Chromosome-level genome assembly of the water stick insect Ranatra chinensis (Heteroptera: Nepidae).</title>
        <authorList>
            <person name="Liu X."/>
        </authorList>
    </citation>
    <scope>NUCLEOTIDE SEQUENCE [LARGE SCALE GENOMIC DNA]</scope>
    <source>
        <strain evidence="4">Cailab_2021Rc</strain>
        <tissue evidence="4">Muscle</tissue>
    </source>
</reference>
<keyword evidence="5" id="KW-1185">Reference proteome</keyword>
<dbReference type="PANTHER" id="PTHR45812:SF1">
    <property type="entry name" value="DNA POLYMERASE ZETA CATALYTIC SUBUNIT"/>
    <property type="match status" value="1"/>
</dbReference>
<comment type="caution">
    <text evidence="4">The sequence shown here is derived from an EMBL/GenBank/DDBJ whole genome shotgun (WGS) entry which is preliminary data.</text>
</comment>
<proteinExistence type="predicted"/>
<dbReference type="InterPro" id="IPR056447">
    <property type="entry name" value="REV3_N"/>
</dbReference>
<feature type="domain" description="DNA polymerase delta/zeta catalytic subunit N-terminal" evidence="2">
    <location>
        <begin position="56"/>
        <end position="131"/>
    </location>
</feature>
<protein>
    <recommendedName>
        <fullName evidence="6">DNA polymerase zeta catalytic subunit</fullName>
    </recommendedName>
</protein>
<dbReference type="Proteomes" id="UP001558652">
    <property type="component" value="Unassembled WGS sequence"/>
</dbReference>
<dbReference type="Pfam" id="PF24065">
    <property type="entry name" value="REV3_N"/>
    <property type="match status" value="1"/>
</dbReference>